<dbReference type="OrthoDB" id="3576210at2"/>
<keyword evidence="2" id="KW-1185">Reference proteome</keyword>
<dbReference type="RefSeq" id="WP_093339542.1">
    <property type="nucleotide sequence ID" value="NZ_FOXD01000034.1"/>
</dbReference>
<proteinExistence type="predicted"/>
<dbReference type="Gene3D" id="1.10.287.540">
    <property type="entry name" value="Helix hairpin bin"/>
    <property type="match status" value="1"/>
</dbReference>
<dbReference type="Proteomes" id="UP000198892">
    <property type="component" value="Unassembled WGS sequence"/>
</dbReference>
<sequence>MKFEFETIKKDYSDFSSDRVLINAPRTPAFPVRVASEIMARCLSFIDSSDGISIYDPCCGGGHLLTVIGFLHSANLNNVYGTDIDDRALDYAKRNLNLLTMDGLLQRKKSIQCNYDKYGKESQLEALCSADRLASMIIDSDKSLKDIQCLKWDITSSKPPFFRDINIVITDLPYGNMAHWEGIMKNNPTEQMFNNIYQILDLNNSVVAIVSNKNQRIKHECFKQVKRLKHGKRQFTFLRPLRF</sequence>
<keyword evidence="1" id="KW-0489">Methyltransferase</keyword>
<organism evidence="1 2">
    <name type="scientific">Salibacterium halotolerans</name>
    <dbReference type="NCBI Taxonomy" id="1884432"/>
    <lineage>
        <taxon>Bacteria</taxon>
        <taxon>Bacillati</taxon>
        <taxon>Bacillota</taxon>
        <taxon>Bacilli</taxon>
        <taxon>Bacillales</taxon>
        <taxon>Bacillaceae</taxon>
    </lineage>
</organism>
<protein>
    <submittedName>
        <fullName evidence="1">rRNA methyltransferase AviRa</fullName>
    </submittedName>
</protein>
<dbReference type="Gene3D" id="3.40.50.150">
    <property type="entry name" value="Vaccinia Virus protein VP39"/>
    <property type="match status" value="1"/>
</dbReference>
<reference evidence="2" key="1">
    <citation type="submission" date="2016-10" db="EMBL/GenBank/DDBJ databases">
        <authorList>
            <person name="Varghese N."/>
            <person name="Submissions S."/>
        </authorList>
    </citation>
    <scope>NUCLEOTIDE SEQUENCE [LARGE SCALE GENOMIC DNA]</scope>
    <source>
        <strain evidence="2">S7</strain>
    </source>
</reference>
<keyword evidence="1" id="KW-0808">Transferase</keyword>
<dbReference type="SUPFAM" id="SSF53335">
    <property type="entry name" value="S-adenosyl-L-methionine-dependent methyltransferases"/>
    <property type="match status" value="1"/>
</dbReference>
<dbReference type="GO" id="GO:0032259">
    <property type="term" value="P:methylation"/>
    <property type="evidence" value="ECO:0007669"/>
    <property type="project" value="UniProtKB-KW"/>
</dbReference>
<name>A0A1I5Y1A1_9BACI</name>
<dbReference type="AlphaFoldDB" id="A0A1I5Y1A1"/>
<dbReference type="CDD" id="cd02440">
    <property type="entry name" value="AdoMet_MTases"/>
    <property type="match status" value="1"/>
</dbReference>
<dbReference type="InterPro" id="IPR024268">
    <property type="entry name" value="AviRa"/>
</dbReference>
<dbReference type="STRING" id="1884432.SAMN05518683_1346"/>
<dbReference type="GO" id="GO:0008168">
    <property type="term" value="F:methyltransferase activity"/>
    <property type="evidence" value="ECO:0007669"/>
    <property type="project" value="UniProtKB-KW"/>
</dbReference>
<dbReference type="EMBL" id="FOXD01000034">
    <property type="protein sequence ID" value="SFQ37924.1"/>
    <property type="molecule type" value="Genomic_DNA"/>
</dbReference>
<dbReference type="Pfam" id="PF11599">
    <property type="entry name" value="AviRa"/>
    <property type="match status" value="1"/>
</dbReference>
<dbReference type="InterPro" id="IPR029063">
    <property type="entry name" value="SAM-dependent_MTases_sf"/>
</dbReference>
<gene>
    <name evidence="1" type="ORF">SAMN05518683_1346</name>
</gene>
<evidence type="ECO:0000313" key="2">
    <source>
        <dbReference type="Proteomes" id="UP000198892"/>
    </source>
</evidence>
<evidence type="ECO:0000313" key="1">
    <source>
        <dbReference type="EMBL" id="SFQ37924.1"/>
    </source>
</evidence>
<accession>A0A1I5Y1A1</accession>